<dbReference type="OrthoDB" id="10567696at2759"/>
<evidence type="ECO:0000313" key="2">
    <source>
        <dbReference type="Proteomes" id="UP000237000"/>
    </source>
</evidence>
<accession>A0A2P5FF78</accession>
<proteinExistence type="predicted"/>
<dbReference type="EMBL" id="JXTC01000038">
    <property type="protein sequence ID" value="PON96451.1"/>
    <property type="molecule type" value="Genomic_DNA"/>
</dbReference>
<gene>
    <name evidence="1" type="ORF">TorRG33x02_077240</name>
</gene>
<comment type="caution">
    <text evidence="1">The sequence shown here is derived from an EMBL/GenBank/DDBJ whole genome shotgun (WGS) entry which is preliminary data.</text>
</comment>
<organism evidence="1 2">
    <name type="scientific">Trema orientale</name>
    <name type="common">Charcoal tree</name>
    <name type="synonym">Celtis orientalis</name>
    <dbReference type="NCBI Taxonomy" id="63057"/>
    <lineage>
        <taxon>Eukaryota</taxon>
        <taxon>Viridiplantae</taxon>
        <taxon>Streptophyta</taxon>
        <taxon>Embryophyta</taxon>
        <taxon>Tracheophyta</taxon>
        <taxon>Spermatophyta</taxon>
        <taxon>Magnoliopsida</taxon>
        <taxon>eudicotyledons</taxon>
        <taxon>Gunneridae</taxon>
        <taxon>Pentapetalae</taxon>
        <taxon>rosids</taxon>
        <taxon>fabids</taxon>
        <taxon>Rosales</taxon>
        <taxon>Cannabaceae</taxon>
        <taxon>Trema</taxon>
    </lineage>
</organism>
<dbReference type="InParanoid" id="A0A2P5FF78"/>
<evidence type="ECO:0000313" key="1">
    <source>
        <dbReference type="EMBL" id="PON96451.1"/>
    </source>
</evidence>
<dbReference type="Proteomes" id="UP000237000">
    <property type="component" value="Unassembled WGS sequence"/>
</dbReference>
<keyword evidence="2" id="KW-1185">Reference proteome</keyword>
<protein>
    <submittedName>
        <fullName evidence="1">Uncharacterized protein</fullName>
    </submittedName>
</protein>
<dbReference type="AlphaFoldDB" id="A0A2P5FF78"/>
<reference evidence="2" key="1">
    <citation type="submission" date="2016-06" db="EMBL/GenBank/DDBJ databases">
        <title>Parallel loss of symbiosis genes in relatives of nitrogen-fixing non-legume Parasponia.</title>
        <authorList>
            <person name="Van Velzen R."/>
            <person name="Holmer R."/>
            <person name="Bu F."/>
            <person name="Rutten L."/>
            <person name="Van Zeijl A."/>
            <person name="Liu W."/>
            <person name="Santuari L."/>
            <person name="Cao Q."/>
            <person name="Sharma T."/>
            <person name="Shen D."/>
            <person name="Roswanjaya Y."/>
            <person name="Wardhani T."/>
            <person name="Kalhor M.S."/>
            <person name="Jansen J."/>
            <person name="Van den Hoogen J."/>
            <person name="Gungor B."/>
            <person name="Hartog M."/>
            <person name="Hontelez J."/>
            <person name="Verver J."/>
            <person name="Yang W.-C."/>
            <person name="Schijlen E."/>
            <person name="Repin R."/>
            <person name="Schilthuizen M."/>
            <person name="Schranz E."/>
            <person name="Heidstra R."/>
            <person name="Miyata K."/>
            <person name="Fedorova E."/>
            <person name="Kohlen W."/>
            <person name="Bisseling T."/>
            <person name="Smit S."/>
            <person name="Geurts R."/>
        </authorList>
    </citation>
    <scope>NUCLEOTIDE SEQUENCE [LARGE SCALE GENOMIC DNA]</scope>
    <source>
        <strain evidence="2">cv. RG33-2</strain>
    </source>
</reference>
<sequence length="159" mass="18926">MLARSATVCRFLDLDVFKCIQPHVHHKSDQCRYRLEVPICMLELKIEVDERNSFQKHFLPNRRRQPIITFHRRHIWTQLAVVRPLHLFAGVETPLKPLEKKRLRFCEEEVKEKKRNERSLKLRTEKMGGLDSIMVDLEICIFFSIRGLDSNHHGKSVNE</sequence>
<name>A0A2P5FF78_TREOI</name>